<keyword evidence="3" id="KW-0732">Signal</keyword>
<feature type="region of interest" description="Disordered" evidence="6">
    <location>
        <begin position="154"/>
        <end position="173"/>
    </location>
</feature>
<dbReference type="Gene3D" id="2.60.120.200">
    <property type="match status" value="1"/>
</dbReference>
<keyword evidence="4" id="KW-0391">Immunity</keyword>
<reference evidence="11" key="1">
    <citation type="submission" date="2025-08" db="UniProtKB">
        <authorList>
            <consortium name="RefSeq"/>
        </authorList>
    </citation>
    <scope>IDENTIFICATION</scope>
    <source>
        <strain evidence="11">15085-1641.00</strain>
        <tissue evidence="11">Whole body</tissue>
    </source>
</reference>
<protein>
    <submittedName>
        <fullName evidence="11">Gram-negative bacteria-binding protein 1 isoform X1</fullName>
    </submittedName>
</protein>
<evidence type="ECO:0000256" key="3">
    <source>
        <dbReference type="ARBA" id="ARBA00022729"/>
    </source>
</evidence>
<evidence type="ECO:0000256" key="5">
    <source>
        <dbReference type="ARBA" id="ARBA00023180"/>
    </source>
</evidence>
<evidence type="ECO:0000256" key="7">
    <source>
        <dbReference type="SAM" id="Phobius"/>
    </source>
</evidence>
<gene>
    <name evidence="11" type="primary">LOC111593521</name>
</gene>
<dbReference type="GO" id="GO:0004553">
    <property type="term" value="F:hydrolase activity, hydrolyzing O-glycosyl compounds"/>
    <property type="evidence" value="ECO:0007669"/>
    <property type="project" value="InterPro"/>
</dbReference>
<dbReference type="OrthoDB" id="4781at2759"/>
<dbReference type="PROSITE" id="PS51969">
    <property type="entry name" value="CBM39"/>
    <property type="match status" value="1"/>
</dbReference>
<evidence type="ECO:0000256" key="2">
    <source>
        <dbReference type="ARBA" id="ARBA00022588"/>
    </source>
</evidence>
<dbReference type="PANTHER" id="PTHR10963:SF60">
    <property type="entry name" value="GRAM-NEGATIVE BACTERIA-BINDING PROTEIN 1-RELATED"/>
    <property type="match status" value="1"/>
</dbReference>
<dbReference type="InterPro" id="IPR035806">
    <property type="entry name" value="GH16_GRP_C"/>
</dbReference>
<feature type="transmembrane region" description="Helical" evidence="7">
    <location>
        <begin position="12"/>
        <end position="29"/>
    </location>
</feature>
<keyword evidence="2" id="KW-0399">Innate immunity</keyword>
<dbReference type="GO" id="GO:0005576">
    <property type="term" value="C:extracellular region"/>
    <property type="evidence" value="ECO:0007669"/>
    <property type="project" value="UniProtKB-ARBA"/>
</dbReference>
<sequence length="496" mass="56564">MQSPKRLLTDKLLVLLILLYSSIAGIWSYKVPAVKVDPLVNGFRVSIPDEHGIKSVAFNVNRNRNFTGFEEGEFSAQVRESQDALWKYDFKRVHLRAHDTLYIWTSVQHGNAIFRDQGQPLQVCQLNGVNLPTDCLKNPNLKAESATEKRNLINRESPSTSCTKSETVMSSPPTNPLCKGQLIFEENFDQLNESRWLHDVRAPLDSTDAEFVLYDGKARVLDGQLLIEPKLWSSYRPDLHITNAQLDLSDRCTGTHNRQKECVLLTSGPHIMPPVVVPRLSTKESFAFKYGRIDIRAKLPKGDWLVPLLLLEPLMEAYGQSGYESGQLRVAMSRGNQQLRLPHGKLIDGRTIFGGAVLSTEASQREDFMVQQRRSVHFGDDFHLYSLTWSSQSLRFSIDGQEYGELLTGFAESNLNPSWRRGSPMAPFDRMFYITFGLSVGGFGDFVDKLRTSTFEKPWINKHPQAKLHFWQSQDQWLPTWKQPKLLVDYVKVYAI</sequence>
<proteinExistence type="inferred from homology"/>
<keyword evidence="5" id="KW-0325">Glycoprotein</keyword>
<dbReference type="InterPro" id="IPR050546">
    <property type="entry name" value="Glycosyl_Hydrlase_16"/>
</dbReference>
<evidence type="ECO:0000256" key="6">
    <source>
        <dbReference type="SAM" id="MobiDB-lite"/>
    </source>
</evidence>
<dbReference type="GO" id="GO:0005975">
    <property type="term" value="P:carbohydrate metabolic process"/>
    <property type="evidence" value="ECO:0007669"/>
    <property type="project" value="InterPro"/>
</dbReference>
<evidence type="ECO:0000256" key="4">
    <source>
        <dbReference type="ARBA" id="ARBA00022859"/>
    </source>
</evidence>
<feature type="compositionally biased region" description="Polar residues" evidence="6">
    <location>
        <begin position="154"/>
        <end position="172"/>
    </location>
</feature>
<dbReference type="SUPFAM" id="SSF49899">
    <property type="entry name" value="Concanavalin A-like lectins/glucanases"/>
    <property type="match status" value="1"/>
</dbReference>
<feature type="domain" description="GH16" evidence="8">
    <location>
        <begin position="164"/>
        <end position="496"/>
    </location>
</feature>
<evidence type="ECO:0000313" key="11">
    <source>
        <dbReference type="RefSeq" id="XP_023162080.2"/>
    </source>
</evidence>
<keyword evidence="7" id="KW-1133">Transmembrane helix</keyword>
<evidence type="ECO:0000259" key="8">
    <source>
        <dbReference type="PROSITE" id="PS51762"/>
    </source>
</evidence>
<dbReference type="GeneID" id="111593521"/>
<dbReference type="InterPro" id="IPR000757">
    <property type="entry name" value="Beta-glucanase-like"/>
</dbReference>
<evidence type="ECO:0000313" key="10">
    <source>
        <dbReference type="Proteomes" id="UP000504633"/>
    </source>
</evidence>
<dbReference type="CTD" id="40034"/>
<organism evidence="10 11">
    <name type="scientific">Drosophila hydei</name>
    <name type="common">Fruit fly</name>
    <dbReference type="NCBI Taxonomy" id="7224"/>
    <lineage>
        <taxon>Eukaryota</taxon>
        <taxon>Metazoa</taxon>
        <taxon>Ecdysozoa</taxon>
        <taxon>Arthropoda</taxon>
        <taxon>Hexapoda</taxon>
        <taxon>Insecta</taxon>
        <taxon>Pterygota</taxon>
        <taxon>Neoptera</taxon>
        <taxon>Endopterygota</taxon>
        <taxon>Diptera</taxon>
        <taxon>Brachycera</taxon>
        <taxon>Muscomorpha</taxon>
        <taxon>Ephydroidea</taxon>
        <taxon>Drosophilidae</taxon>
        <taxon>Drosophila</taxon>
    </lineage>
</organism>
<keyword evidence="7" id="KW-0812">Transmembrane</keyword>
<dbReference type="RefSeq" id="XP_023162080.2">
    <property type="nucleotide sequence ID" value="XM_023306312.2"/>
</dbReference>
<dbReference type="PROSITE" id="PS51762">
    <property type="entry name" value="GH16_2"/>
    <property type="match status" value="1"/>
</dbReference>
<dbReference type="Proteomes" id="UP000504633">
    <property type="component" value="Unplaced"/>
</dbReference>
<dbReference type="InterPro" id="IPR013320">
    <property type="entry name" value="ConA-like_dom_sf"/>
</dbReference>
<dbReference type="CDD" id="cd02179">
    <property type="entry name" value="GH16_beta_GRP"/>
    <property type="match status" value="1"/>
</dbReference>
<accession>A0A6J1L6C4</accession>
<dbReference type="PANTHER" id="PTHR10963">
    <property type="entry name" value="GLYCOSYL HYDROLASE-RELATED"/>
    <property type="match status" value="1"/>
</dbReference>
<dbReference type="GO" id="GO:0030246">
    <property type="term" value="F:carbohydrate binding"/>
    <property type="evidence" value="ECO:0007669"/>
    <property type="project" value="InterPro"/>
</dbReference>
<keyword evidence="7" id="KW-0472">Membrane</keyword>
<dbReference type="Pfam" id="PF15886">
    <property type="entry name" value="CBM39"/>
    <property type="match status" value="1"/>
</dbReference>
<name>A0A6J1L6C4_DROHY</name>
<dbReference type="KEGG" id="dhe:111593521"/>
<dbReference type="Gene3D" id="2.60.40.2140">
    <property type="entry name" value="Beta-1,3-glucan-recognition protein, N-terminal domain"/>
    <property type="match status" value="1"/>
</dbReference>
<dbReference type="GO" id="GO:0045088">
    <property type="term" value="P:regulation of innate immune response"/>
    <property type="evidence" value="ECO:0007669"/>
    <property type="project" value="UniProtKB-ARBA"/>
</dbReference>
<dbReference type="GO" id="GO:0045087">
    <property type="term" value="P:innate immune response"/>
    <property type="evidence" value="ECO:0007669"/>
    <property type="project" value="UniProtKB-KW"/>
</dbReference>
<feature type="domain" description="CBM39" evidence="9">
    <location>
        <begin position="29"/>
        <end position="128"/>
    </location>
</feature>
<dbReference type="InterPro" id="IPR043030">
    <property type="entry name" value="BGBP_N_sf"/>
</dbReference>
<evidence type="ECO:0000259" key="9">
    <source>
        <dbReference type="PROSITE" id="PS51969"/>
    </source>
</evidence>
<comment type="similarity">
    <text evidence="1">Belongs to the insect beta-1,3-glucan binding protein family.</text>
</comment>
<keyword evidence="10" id="KW-1185">Reference proteome</keyword>
<evidence type="ECO:0000256" key="1">
    <source>
        <dbReference type="ARBA" id="ARBA00008781"/>
    </source>
</evidence>
<dbReference type="FunFam" id="2.60.120.200:FF:000235">
    <property type="entry name" value="Beta-1,3-glucan-binding protein"/>
    <property type="match status" value="1"/>
</dbReference>
<dbReference type="InterPro" id="IPR031756">
    <property type="entry name" value="BGBP_N"/>
</dbReference>
<dbReference type="AlphaFoldDB" id="A0A6J1L6C4"/>
<dbReference type="OMA" id="GPSGIMP"/>